<accession>A0A2Z7CRX1</accession>
<sequence length="83" mass="9213">MKLNPEKCTFGVRGGKFLGFMMSERGIEANPEKIKAILSMKPPKTVKGIQELTGRLAALNLFISRSVDKGLPFFKILRQGKGF</sequence>
<dbReference type="Proteomes" id="UP000250235">
    <property type="component" value="Unassembled WGS sequence"/>
</dbReference>
<dbReference type="InterPro" id="IPR043502">
    <property type="entry name" value="DNA/RNA_pol_sf"/>
</dbReference>
<evidence type="ECO:0000313" key="1">
    <source>
        <dbReference type="EMBL" id="KZV47499.1"/>
    </source>
</evidence>
<name>A0A2Z7CRX1_9LAMI</name>
<evidence type="ECO:0000313" key="2">
    <source>
        <dbReference type="Proteomes" id="UP000250235"/>
    </source>
</evidence>
<dbReference type="Gene3D" id="3.30.70.270">
    <property type="match status" value="2"/>
</dbReference>
<evidence type="ECO:0008006" key="3">
    <source>
        <dbReference type="Google" id="ProtNLM"/>
    </source>
</evidence>
<keyword evidence="2" id="KW-1185">Reference proteome</keyword>
<dbReference type="OrthoDB" id="1712951at2759"/>
<proteinExistence type="predicted"/>
<protein>
    <recommendedName>
        <fullName evidence="3">Reverse transcriptase domain-containing protein</fullName>
    </recommendedName>
</protein>
<dbReference type="AlphaFoldDB" id="A0A2Z7CRX1"/>
<dbReference type="InterPro" id="IPR043128">
    <property type="entry name" value="Rev_trsase/Diguanyl_cyclase"/>
</dbReference>
<dbReference type="EMBL" id="KQ995273">
    <property type="protein sequence ID" value="KZV47499.1"/>
    <property type="molecule type" value="Genomic_DNA"/>
</dbReference>
<reference evidence="1 2" key="1">
    <citation type="journal article" date="2015" name="Proc. Natl. Acad. Sci. U.S.A.">
        <title>The resurrection genome of Boea hygrometrica: A blueprint for survival of dehydration.</title>
        <authorList>
            <person name="Xiao L."/>
            <person name="Yang G."/>
            <person name="Zhang L."/>
            <person name="Yang X."/>
            <person name="Zhao S."/>
            <person name="Ji Z."/>
            <person name="Zhou Q."/>
            <person name="Hu M."/>
            <person name="Wang Y."/>
            <person name="Chen M."/>
            <person name="Xu Y."/>
            <person name="Jin H."/>
            <person name="Xiao X."/>
            <person name="Hu G."/>
            <person name="Bao F."/>
            <person name="Hu Y."/>
            <person name="Wan P."/>
            <person name="Li L."/>
            <person name="Deng X."/>
            <person name="Kuang T."/>
            <person name="Xiang C."/>
            <person name="Zhu J.K."/>
            <person name="Oliver M.J."/>
            <person name="He Y."/>
        </authorList>
    </citation>
    <scope>NUCLEOTIDE SEQUENCE [LARGE SCALE GENOMIC DNA]</scope>
    <source>
        <strain evidence="2">cv. XS01</strain>
    </source>
</reference>
<gene>
    <name evidence="1" type="ORF">F511_33340</name>
</gene>
<organism evidence="1 2">
    <name type="scientific">Dorcoceras hygrometricum</name>
    <dbReference type="NCBI Taxonomy" id="472368"/>
    <lineage>
        <taxon>Eukaryota</taxon>
        <taxon>Viridiplantae</taxon>
        <taxon>Streptophyta</taxon>
        <taxon>Embryophyta</taxon>
        <taxon>Tracheophyta</taxon>
        <taxon>Spermatophyta</taxon>
        <taxon>Magnoliopsida</taxon>
        <taxon>eudicotyledons</taxon>
        <taxon>Gunneridae</taxon>
        <taxon>Pentapetalae</taxon>
        <taxon>asterids</taxon>
        <taxon>lamiids</taxon>
        <taxon>Lamiales</taxon>
        <taxon>Gesneriaceae</taxon>
        <taxon>Didymocarpoideae</taxon>
        <taxon>Trichosporeae</taxon>
        <taxon>Loxocarpinae</taxon>
        <taxon>Dorcoceras</taxon>
    </lineage>
</organism>
<dbReference type="SUPFAM" id="SSF56672">
    <property type="entry name" value="DNA/RNA polymerases"/>
    <property type="match status" value="1"/>
</dbReference>